<dbReference type="CDD" id="cd04666">
    <property type="entry name" value="NUDIX_DIPP2_like_Nudt4"/>
    <property type="match status" value="1"/>
</dbReference>
<dbReference type="InterPro" id="IPR015797">
    <property type="entry name" value="NUDIX_hydrolase-like_dom_sf"/>
</dbReference>
<comment type="cofactor">
    <cofactor evidence="1">
        <name>Mg(2+)</name>
        <dbReference type="ChEBI" id="CHEBI:18420"/>
    </cofactor>
</comment>
<dbReference type="RefSeq" id="XP_025368380.1">
    <property type="nucleotide sequence ID" value="XM_025514340.1"/>
</dbReference>
<feature type="domain" description="Nudix hydrolase" evidence="5">
    <location>
        <begin position="5"/>
        <end position="162"/>
    </location>
</feature>
<sequence length="167" mass="18576">MVSQPRQVAVAIPYRYPSLSGGALTKSQAEICLVSSRKHAGLWVLPKGGVEKGEQGRAAAIREMWEEAGLLPHPSQPATLPHAQTVSDLKAHKKSPVSDPNSSDFVPRAIYESHEVLIDGISGVLDDWPETRERKRVWVARDKAVDLLRWRQDCRHLLEMAELKVAD</sequence>
<organism evidence="6 7">
    <name type="scientific">Ceraceosorus guamensis</name>
    <dbReference type="NCBI Taxonomy" id="1522189"/>
    <lineage>
        <taxon>Eukaryota</taxon>
        <taxon>Fungi</taxon>
        <taxon>Dikarya</taxon>
        <taxon>Basidiomycota</taxon>
        <taxon>Ustilaginomycotina</taxon>
        <taxon>Exobasidiomycetes</taxon>
        <taxon>Ceraceosorales</taxon>
        <taxon>Ceraceosoraceae</taxon>
        <taxon>Ceraceosorus</taxon>
    </lineage>
</organism>
<keyword evidence="2" id="KW-0479">Metal-binding</keyword>
<dbReference type="InterPro" id="IPR020084">
    <property type="entry name" value="NUDIX_hydrolase_CS"/>
</dbReference>
<proteinExistence type="predicted"/>
<dbReference type="GO" id="GO:0034431">
    <property type="term" value="F:bis(5'-adenosyl)-hexaphosphatase activity"/>
    <property type="evidence" value="ECO:0007669"/>
    <property type="project" value="TreeGrafter"/>
</dbReference>
<dbReference type="Proteomes" id="UP000245783">
    <property type="component" value="Unassembled WGS sequence"/>
</dbReference>
<dbReference type="STRING" id="1522189.A0A316VUU0"/>
<dbReference type="GO" id="GO:0000298">
    <property type="term" value="F:endopolyphosphatase activity"/>
    <property type="evidence" value="ECO:0007669"/>
    <property type="project" value="TreeGrafter"/>
</dbReference>
<dbReference type="AlphaFoldDB" id="A0A316VUU0"/>
<dbReference type="GO" id="GO:0071543">
    <property type="term" value="P:diphosphoinositol polyphosphate metabolic process"/>
    <property type="evidence" value="ECO:0007669"/>
    <property type="project" value="TreeGrafter"/>
</dbReference>
<dbReference type="PROSITE" id="PS00893">
    <property type="entry name" value="NUDIX_BOX"/>
    <property type="match status" value="1"/>
</dbReference>
<dbReference type="Pfam" id="PF00293">
    <property type="entry name" value="NUDIX"/>
    <property type="match status" value="1"/>
</dbReference>
<protein>
    <recommendedName>
        <fullName evidence="5">Nudix hydrolase domain-containing protein</fullName>
    </recommendedName>
</protein>
<reference evidence="6 7" key="1">
    <citation type="journal article" date="2018" name="Mol. Biol. Evol.">
        <title>Broad Genomic Sampling Reveals a Smut Pathogenic Ancestry of the Fungal Clade Ustilaginomycotina.</title>
        <authorList>
            <person name="Kijpornyongpan T."/>
            <person name="Mondo S.J."/>
            <person name="Barry K."/>
            <person name="Sandor L."/>
            <person name="Lee J."/>
            <person name="Lipzen A."/>
            <person name="Pangilinan J."/>
            <person name="LaButti K."/>
            <person name="Hainaut M."/>
            <person name="Henrissat B."/>
            <person name="Grigoriev I.V."/>
            <person name="Spatafora J.W."/>
            <person name="Aime M.C."/>
        </authorList>
    </citation>
    <scope>NUCLEOTIDE SEQUENCE [LARGE SCALE GENOMIC DNA]</scope>
    <source>
        <strain evidence="6 7">MCA 4658</strain>
    </source>
</reference>
<evidence type="ECO:0000256" key="1">
    <source>
        <dbReference type="ARBA" id="ARBA00001946"/>
    </source>
</evidence>
<evidence type="ECO:0000256" key="3">
    <source>
        <dbReference type="ARBA" id="ARBA00022801"/>
    </source>
</evidence>
<dbReference type="OrthoDB" id="2011998at2759"/>
<dbReference type="PANTHER" id="PTHR12629">
    <property type="entry name" value="DIPHOSPHOINOSITOL POLYPHOSPHATE PHOSPHOHYDROLASE"/>
    <property type="match status" value="1"/>
</dbReference>
<dbReference type="PROSITE" id="PS51462">
    <property type="entry name" value="NUDIX"/>
    <property type="match status" value="1"/>
</dbReference>
<dbReference type="PANTHER" id="PTHR12629:SF0">
    <property type="entry name" value="DIPHOSPHOINOSITOL-POLYPHOSPHATE DIPHOSPHATASE"/>
    <property type="match status" value="1"/>
</dbReference>
<dbReference type="InParanoid" id="A0A316VUU0"/>
<evidence type="ECO:0000256" key="2">
    <source>
        <dbReference type="ARBA" id="ARBA00022723"/>
    </source>
</evidence>
<keyword evidence="7" id="KW-1185">Reference proteome</keyword>
<evidence type="ECO:0000256" key="4">
    <source>
        <dbReference type="ARBA" id="ARBA00022842"/>
    </source>
</evidence>
<dbReference type="GO" id="GO:0005737">
    <property type="term" value="C:cytoplasm"/>
    <property type="evidence" value="ECO:0007669"/>
    <property type="project" value="TreeGrafter"/>
</dbReference>
<name>A0A316VUU0_9BASI</name>
<keyword evidence="3" id="KW-0378">Hydrolase</keyword>
<evidence type="ECO:0000259" key="5">
    <source>
        <dbReference type="PROSITE" id="PS51462"/>
    </source>
</evidence>
<evidence type="ECO:0000313" key="7">
    <source>
        <dbReference type="Proteomes" id="UP000245783"/>
    </source>
</evidence>
<dbReference type="GeneID" id="37036210"/>
<dbReference type="GO" id="GO:0046872">
    <property type="term" value="F:metal ion binding"/>
    <property type="evidence" value="ECO:0007669"/>
    <property type="project" value="UniProtKB-KW"/>
</dbReference>
<dbReference type="GO" id="GO:1901907">
    <property type="term" value="P:diadenosine pentaphosphate catabolic process"/>
    <property type="evidence" value="ECO:0007669"/>
    <property type="project" value="TreeGrafter"/>
</dbReference>
<dbReference type="GO" id="GO:1901909">
    <property type="term" value="P:diadenosine hexaphosphate catabolic process"/>
    <property type="evidence" value="ECO:0007669"/>
    <property type="project" value="TreeGrafter"/>
</dbReference>
<dbReference type="EMBL" id="KZ819397">
    <property type="protein sequence ID" value="PWN41220.1"/>
    <property type="molecule type" value="Genomic_DNA"/>
</dbReference>
<dbReference type="InterPro" id="IPR000086">
    <property type="entry name" value="NUDIX_hydrolase_dom"/>
</dbReference>
<keyword evidence="4" id="KW-0460">Magnesium</keyword>
<accession>A0A316VUU0</accession>
<dbReference type="FunCoup" id="A0A316VUU0">
    <property type="interactions" value="197"/>
</dbReference>
<dbReference type="GO" id="GO:0005634">
    <property type="term" value="C:nucleus"/>
    <property type="evidence" value="ECO:0007669"/>
    <property type="project" value="TreeGrafter"/>
</dbReference>
<dbReference type="Gene3D" id="3.90.79.10">
    <property type="entry name" value="Nucleoside Triphosphate Pyrophosphohydrolase"/>
    <property type="match status" value="1"/>
</dbReference>
<evidence type="ECO:0000313" key="6">
    <source>
        <dbReference type="EMBL" id="PWN41220.1"/>
    </source>
</evidence>
<dbReference type="GO" id="GO:1901911">
    <property type="term" value="P:adenosine 5'-(hexahydrogen pentaphosphate) catabolic process"/>
    <property type="evidence" value="ECO:0007669"/>
    <property type="project" value="TreeGrafter"/>
</dbReference>
<dbReference type="InterPro" id="IPR047198">
    <property type="entry name" value="DDP-like_NUDIX"/>
</dbReference>
<dbReference type="SUPFAM" id="SSF55811">
    <property type="entry name" value="Nudix"/>
    <property type="match status" value="1"/>
</dbReference>
<dbReference type="GO" id="GO:0008486">
    <property type="term" value="F:diphosphoinositol-polyphosphate diphosphatase activity"/>
    <property type="evidence" value="ECO:0007669"/>
    <property type="project" value="TreeGrafter"/>
</dbReference>
<dbReference type="GO" id="GO:0034432">
    <property type="term" value="F:bis(5'-adenosyl)-pentaphosphatase activity"/>
    <property type="evidence" value="ECO:0007669"/>
    <property type="project" value="TreeGrafter"/>
</dbReference>
<gene>
    <name evidence="6" type="ORF">IE81DRAFT_324834</name>
</gene>